<organism evidence="1 2">
    <name type="scientific">Amycolatopsis carbonis</name>
    <dbReference type="NCBI Taxonomy" id="715471"/>
    <lineage>
        <taxon>Bacteria</taxon>
        <taxon>Bacillati</taxon>
        <taxon>Actinomycetota</taxon>
        <taxon>Actinomycetes</taxon>
        <taxon>Pseudonocardiales</taxon>
        <taxon>Pseudonocardiaceae</taxon>
        <taxon>Amycolatopsis</taxon>
    </lineage>
</organism>
<dbReference type="KEGG" id="acab:QRX50_31465"/>
<keyword evidence="2" id="KW-1185">Reference proteome</keyword>
<dbReference type="EMBL" id="CP127294">
    <property type="protein sequence ID" value="WIX75979.1"/>
    <property type="molecule type" value="Genomic_DNA"/>
</dbReference>
<evidence type="ECO:0000313" key="2">
    <source>
        <dbReference type="Proteomes" id="UP001236014"/>
    </source>
</evidence>
<sequence>MSTPRGIHKDLHPLIAAAQRQGWELRKGGKHWALLSPDGTDRVVFGNSPGDQRTVANTRSLLRQKGVDV</sequence>
<reference evidence="1 2" key="1">
    <citation type="submission" date="2023-06" db="EMBL/GenBank/DDBJ databases">
        <authorList>
            <person name="Oyuntsetseg B."/>
            <person name="Kim S.B."/>
        </authorList>
    </citation>
    <scope>NUCLEOTIDE SEQUENCE [LARGE SCALE GENOMIC DNA]</scope>
    <source>
        <strain evidence="1 2">2-15</strain>
    </source>
</reference>
<dbReference type="Proteomes" id="UP001236014">
    <property type="component" value="Chromosome"/>
</dbReference>
<gene>
    <name evidence="1" type="ORF">QRX50_31465</name>
</gene>
<proteinExistence type="predicted"/>
<name>A0A9Y2IAG3_9PSEU</name>
<dbReference type="RefSeq" id="WP_285966741.1">
    <property type="nucleotide sequence ID" value="NZ_CP127294.1"/>
</dbReference>
<protein>
    <submittedName>
        <fullName evidence="1">Uncharacterized protein</fullName>
    </submittedName>
</protein>
<evidence type="ECO:0000313" key="1">
    <source>
        <dbReference type="EMBL" id="WIX75979.1"/>
    </source>
</evidence>
<accession>A0A9Y2IAG3</accession>
<dbReference type="AlphaFoldDB" id="A0A9Y2IAG3"/>